<comment type="caution">
    <text evidence="1">The sequence shown here is derived from an EMBL/GenBank/DDBJ whole genome shotgun (WGS) entry which is preliminary data.</text>
</comment>
<gene>
    <name evidence="1" type="ORF">TRAPUB_10378</name>
</gene>
<dbReference type="OMA" id="PSICICA"/>
<reference evidence="1 2" key="1">
    <citation type="submission" date="2016-10" db="EMBL/GenBank/DDBJ databases">
        <title>Genome sequence of the basidiomycete white-rot fungus Trametes pubescens.</title>
        <authorList>
            <person name="Makela M.R."/>
            <person name="Granchi Z."/>
            <person name="Peng M."/>
            <person name="De Vries R.P."/>
            <person name="Grigoriev I."/>
            <person name="Riley R."/>
            <person name="Hilden K."/>
        </authorList>
    </citation>
    <scope>NUCLEOTIDE SEQUENCE [LARGE SCALE GENOMIC DNA]</scope>
    <source>
        <strain evidence="1 2">FBCC735</strain>
    </source>
</reference>
<dbReference type="InterPro" id="IPR011009">
    <property type="entry name" value="Kinase-like_dom_sf"/>
</dbReference>
<keyword evidence="2" id="KW-1185">Reference proteome</keyword>
<protein>
    <submittedName>
        <fullName evidence="1">Uncharacterized protein</fullName>
    </submittedName>
</protein>
<dbReference type="AlphaFoldDB" id="A0A1M2VZW6"/>
<proteinExistence type="predicted"/>
<dbReference type="Proteomes" id="UP000184267">
    <property type="component" value="Unassembled WGS sequence"/>
</dbReference>
<dbReference type="EMBL" id="MNAD01000431">
    <property type="protein sequence ID" value="OJT13076.1"/>
    <property type="molecule type" value="Genomic_DNA"/>
</dbReference>
<evidence type="ECO:0000313" key="1">
    <source>
        <dbReference type="EMBL" id="OJT13076.1"/>
    </source>
</evidence>
<dbReference type="OrthoDB" id="2803426at2759"/>
<organism evidence="1 2">
    <name type="scientific">Trametes pubescens</name>
    <name type="common">White-rot fungus</name>
    <dbReference type="NCBI Taxonomy" id="154538"/>
    <lineage>
        <taxon>Eukaryota</taxon>
        <taxon>Fungi</taxon>
        <taxon>Dikarya</taxon>
        <taxon>Basidiomycota</taxon>
        <taxon>Agaricomycotina</taxon>
        <taxon>Agaricomycetes</taxon>
        <taxon>Polyporales</taxon>
        <taxon>Polyporaceae</taxon>
        <taxon>Trametes</taxon>
    </lineage>
</organism>
<dbReference type="Gene3D" id="1.10.510.10">
    <property type="entry name" value="Transferase(Phosphotransferase) domain 1"/>
    <property type="match status" value="1"/>
</dbReference>
<accession>A0A1M2VZW6</accession>
<dbReference type="SUPFAM" id="SSF56112">
    <property type="entry name" value="Protein kinase-like (PK-like)"/>
    <property type="match status" value="1"/>
</dbReference>
<name>A0A1M2VZW6_TRAPU</name>
<sequence length="695" mass="75573">MADLYLRVGPGARNIASMEPPVIPWLFIVLDGPVACLTMMIPTCERECIEPDFYTHWIPTIQGPIVTRCEASDEQRELMLHIAIALHAFIEGWPGVDQDDYYALLGRLTEATLSVSPDERADDHLAEIVEWLHDGLPPDIFNGPHIPPVTDVEGDGAPLVWQPPPAGFQLVPNPLVLGAAAGEVDPAVATAAAVEDENHAGTADAAVVEGALDSDDDMPPLVNHNDASEGTLGQACILDGRYANKLNPIPPPIEIFHPAFAAFIADSQNPNLAVPVEFLRKLPKLMTVLSKISTSGANRTAACDVPLQEALGFGLAPMRSGSGGQPDLGRTYTRVTEPLGTALLTLIEEKSEPGNGNDPCVQASFAYANYWTSNVQRASQCLNGSFKVSLTCFQELLMACFAPSFLIGLAGPSICICAGIYPNSPIVQRLTDTVWLINSHTLDHAKILRIGRIFWALKMATERLQKYYVDLRPPEDDTRRFYPLATQYRRGEDTIDFEYIGFLKSPGESCAIFLARECRAPQRKIVVKFVERYGTVAQTLLADKGLAPPLLYHGDIWLSGPEQHGCGTRKMVVMEYVEGQTLLDAMPVTSEGKLGPTPAGVYTAVRRAVDALQAHDPPLVHGDMRYINIMIAAGKEGEGGSVEDRVRIVDFDWAGVAGEVQYPLNLSSAISWPEGVLEGAPIEAAHDDEMVERLQ</sequence>
<evidence type="ECO:0000313" key="2">
    <source>
        <dbReference type="Proteomes" id="UP000184267"/>
    </source>
</evidence>